<dbReference type="SMART" id="SM00634">
    <property type="entry name" value="BID_1"/>
    <property type="match status" value="1"/>
</dbReference>
<dbReference type="PATRIC" id="fig|520762.4.peg.1325"/>
<proteinExistence type="inferred from homology"/>
<keyword evidence="5" id="KW-1185">Reference proteome</keyword>
<evidence type="ECO:0000256" key="2">
    <source>
        <dbReference type="SAM" id="SignalP"/>
    </source>
</evidence>
<comment type="caution">
    <text evidence="4">The sequence shown here is derived from an EMBL/GenBank/DDBJ whole genome shotgun (WGS) entry which is preliminary data.</text>
</comment>
<dbReference type="InterPro" id="IPR013783">
    <property type="entry name" value="Ig-like_fold"/>
</dbReference>
<comment type="similarity">
    <text evidence="1">Belongs to the intimin/invasin family.</text>
</comment>
<dbReference type="InterPro" id="IPR012854">
    <property type="entry name" value="Cu_amine_oxidase-like_N"/>
</dbReference>
<protein>
    <recommendedName>
        <fullName evidence="3">Big-1 domain-containing protein</fullName>
    </recommendedName>
</protein>
<organism evidence="4 5">
    <name type="scientific">Thermotalea metallivorans</name>
    <dbReference type="NCBI Taxonomy" id="520762"/>
    <lineage>
        <taxon>Bacteria</taxon>
        <taxon>Bacillati</taxon>
        <taxon>Bacillota</taxon>
        <taxon>Clostridia</taxon>
        <taxon>Peptostreptococcales</taxon>
        <taxon>Thermotaleaceae</taxon>
        <taxon>Thermotalea</taxon>
    </lineage>
</organism>
<dbReference type="Gene3D" id="2.60.40.10">
    <property type="entry name" value="Immunoglobulins"/>
    <property type="match status" value="2"/>
</dbReference>
<reference evidence="4 5" key="1">
    <citation type="submission" date="2015-12" db="EMBL/GenBank/DDBJ databases">
        <title>Draft genome sequence of the thermoanaerobe Thermotalea metallivorans, an isolate from the runoff channel of the Great Artesian Basin, Australia.</title>
        <authorList>
            <person name="Patel B.K."/>
        </authorList>
    </citation>
    <scope>NUCLEOTIDE SEQUENCE [LARGE SCALE GENOMIC DNA]</scope>
    <source>
        <strain evidence="4 5">B2-1</strain>
    </source>
</reference>
<feature type="signal peptide" evidence="2">
    <location>
        <begin position="1"/>
        <end position="24"/>
    </location>
</feature>
<dbReference type="SUPFAM" id="SSF55383">
    <property type="entry name" value="Copper amine oxidase, domain N"/>
    <property type="match status" value="2"/>
</dbReference>
<dbReference type="InterPro" id="IPR008964">
    <property type="entry name" value="Invasin/intimin_cell_adhesion"/>
</dbReference>
<gene>
    <name evidence="4" type="ORF">AN619_11850</name>
</gene>
<dbReference type="Pfam" id="PF07833">
    <property type="entry name" value="Cu_amine_oxidN1"/>
    <property type="match status" value="2"/>
</dbReference>
<dbReference type="SUPFAM" id="SSF49373">
    <property type="entry name" value="Invasin/intimin cell-adhesion fragments"/>
    <property type="match status" value="2"/>
</dbReference>
<evidence type="ECO:0000313" key="4">
    <source>
        <dbReference type="EMBL" id="KXG76228.1"/>
    </source>
</evidence>
<keyword evidence="2" id="KW-0732">Signal</keyword>
<dbReference type="Proteomes" id="UP000070456">
    <property type="component" value="Unassembled WGS sequence"/>
</dbReference>
<name>A0A140L6Q3_9FIRM</name>
<evidence type="ECO:0000313" key="5">
    <source>
        <dbReference type="Proteomes" id="UP000070456"/>
    </source>
</evidence>
<feature type="chain" id="PRO_5007491594" description="Big-1 domain-containing protein" evidence="2">
    <location>
        <begin position="25"/>
        <end position="738"/>
    </location>
</feature>
<evidence type="ECO:0000256" key="1">
    <source>
        <dbReference type="ARBA" id="ARBA00010116"/>
    </source>
</evidence>
<dbReference type="Gene3D" id="3.30.457.10">
    <property type="entry name" value="Copper amine oxidase-like, N-terminal domain"/>
    <property type="match status" value="2"/>
</dbReference>
<sequence>MKRKLSLLLALVMILSLVPMTAFAAPANRFASTLDVDKTSVVADGESVAKFTLYLFDSSNNPAVGEAVYVASKRFTGTDTDIFTDNNGNSLPSAGGGLYYATANNDGKVTIKVKSSVAGTAKIGFGTLPGDMVGYLNGDKNVNENTVGLIGTKDITFTADSIGGMTATVTATSPSNPSANGLDYFEVTFTAKTSGGAPISGETIKVSASSSAVTFNATEKTTNSAGKATFKVYSTKPGTFTIEGKSGNKTASVNVTFKSAGLYNVERVSTDGQVVAKNSTKSFKFKLVDVNGNMFKVASVNNGASKVLDAQNNQYDIETEVVDEPDNSAITLTLGKYSDGHLKITTSEIKHEGAYKIRVKLPNGKYADVNFTAKKQGDIVKIELSYDETTLPLVLNAKSGDPTVDSYDANNVKKSLSASDVTFVSSNPNLISVDSNGILNVATNDKDDIGKEVVITAIDTSNNLRATYTIKLGGRISGTTATAPENTLVGETARIEVKMLDEKGNVVAVGQGSNTTFKLNKAVVISKPEGAIVSAEEAADFSDDLKAYGKAGVEVTSTKAGNVELQLIIDELDAGNQVVRTYTAAVTVKFGDKPVVKPVIGAKSLVLTIGQTVAVKDGAVATMDVAPFIRDGRTFVPVRFIAESLGAEVSFTQNAQGLTETVTLTRPDMTVTMTIGSTTITVVKDGKSTTVTSDVAPFIESGRTVLPFRALAEAMGATVNYGMNADNTGVAWVSFEQK</sequence>
<dbReference type="InterPro" id="IPR036582">
    <property type="entry name" value="Mao_N_sf"/>
</dbReference>
<dbReference type="RefSeq" id="WP_068555705.1">
    <property type="nucleotide sequence ID" value="NZ_LOEE01000028.1"/>
</dbReference>
<evidence type="ECO:0000259" key="3">
    <source>
        <dbReference type="SMART" id="SM00634"/>
    </source>
</evidence>
<dbReference type="STRING" id="520762.AN619_11850"/>
<feature type="domain" description="Big-1" evidence="3">
    <location>
        <begin position="167"/>
        <end position="256"/>
    </location>
</feature>
<dbReference type="Pfam" id="PF02369">
    <property type="entry name" value="Big_1"/>
    <property type="match status" value="1"/>
</dbReference>
<accession>A0A140L6Q3</accession>
<dbReference type="EMBL" id="LOEE01000028">
    <property type="protein sequence ID" value="KXG76228.1"/>
    <property type="molecule type" value="Genomic_DNA"/>
</dbReference>
<dbReference type="InterPro" id="IPR003344">
    <property type="entry name" value="Big_1_dom"/>
</dbReference>
<dbReference type="AlphaFoldDB" id="A0A140L6Q3"/>
<dbReference type="OrthoDB" id="2379109at2"/>